<evidence type="ECO:0000259" key="7">
    <source>
        <dbReference type="PROSITE" id="PS50123"/>
    </source>
</evidence>
<evidence type="ECO:0000256" key="1">
    <source>
        <dbReference type="ARBA" id="ARBA00001541"/>
    </source>
</evidence>
<evidence type="ECO:0000256" key="5">
    <source>
        <dbReference type="PIRNR" id="PIRNR000410"/>
    </source>
</evidence>
<keyword evidence="4 5" id="KW-0949">S-adenosyl-L-methionine</keyword>
<accession>A0A1N6VSB4</accession>
<dbReference type="CDD" id="cd02440">
    <property type="entry name" value="AdoMet_MTases"/>
    <property type="match status" value="1"/>
</dbReference>
<evidence type="ECO:0000256" key="6">
    <source>
        <dbReference type="PIRSR" id="PIRSR000410-1"/>
    </source>
</evidence>
<dbReference type="GO" id="GO:0008983">
    <property type="term" value="F:protein-glutamate O-methyltransferase activity"/>
    <property type="evidence" value="ECO:0007669"/>
    <property type="project" value="UniProtKB-EC"/>
</dbReference>
<feature type="binding site" evidence="6">
    <location>
        <position position="77"/>
    </location>
    <ligand>
        <name>S-adenosyl-L-methionine</name>
        <dbReference type="ChEBI" id="CHEBI:59789"/>
    </ligand>
</feature>
<dbReference type="Gene3D" id="3.40.50.150">
    <property type="entry name" value="Vaccinia Virus protein VP39"/>
    <property type="match status" value="1"/>
</dbReference>
<evidence type="ECO:0000256" key="3">
    <source>
        <dbReference type="ARBA" id="ARBA00022679"/>
    </source>
</evidence>
<feature type="binding site" evidence="6">
    <location>
        <begin position="197"/>
        <end position="198"/>
    </location>
    <ligand>
        <name>S-adenosyl-L-methionine</name>
        <dbReference type="ChEBI" id="CHEBI:59789"/>
    </ligand>
</feature>
<feature type="domain" description="CheR-type methyltransferase" evidence="7">
    <location>
        <begin position="1"/>
        <end position="270"/>
    </location>
</feature>
<dbReference type="PANTHER" id="PTHR24422:SF26">
    <property type="entry name" value="CHEMOTAXIS PROTEIN METHYLTRANSFERASE"/>
    <property type="match status" value="1"/>
</dbReference>
<dbReference type="RefSeq" id="WP_052199685.1">
    <property type="nucleotide sequence ID" value="NZ_FTMC01000010.1"/>
</dbReference>
<feature type="binding site" evidence="6">
    <location>
        <position position="79"/>
    </location>
    <ligand>
        <name>S-adenosyl-L-methionine</name>
        <dbReference type="ChEBI" id="CHEBI:59789"/>
    </ligand>
</feature>
<dbReference type="EC" id="2.1.1.80" evidence="5"/>
<dbReference type="PIRSF" id="PIRSF000410">
    <property type="entry name" value="CheR"/>
    <property type="match status" value="1"/>
</dbReference>
<dbReference type="EMBL" id="FTMC01000010">
    <property type="protein sequence ID" value="SIQ80753.1"/>
    <property type="molecule type" value="Genomic_DNA"/>
</dbReference>
<dbReference type="InterPro" id="IPR022642">
    <property type="entry name" value="CheR_C"/>
</dbReference>
<feature type="binding site" evidence="6">
    <location>
        <position position="139"/>
    </location>
    <ligand>
        <name>S-adenosyl-L-methionine</name>
        <dbReference type="ChEBI" id="CHEBI:59789"/>
    </ligand>
</feature>
<proteinExistence type="predicted"/>
<feature type="binding site" evidence="6">
    <location>
        <begin position="214"/>
        <end position="215"/>
    </location>
    <ligand>
        <name>S-adenosyl-L-methionine</name>
        <dbReference type="ChEBI" id="CHEBI:59789"/>
    </ligand>
</feature>
<dbReference type="Pfam" id="PF03705">
    <property type="entry name" value="CheR_N"/>
    <property type="match status" value="1"/>
</dbReference>
<reference evidence="8 9" key="1">
    <citation type="submission" date="2017-01" db="EMBL/GenBank/DDBJ databases">
        <authorList>
            <person name="Mah S.A."/>
            <person name="Swanson W.J."/>
            <person name="Moy G.W."/>
            <person name="Vacquier V.D."/>
        </authorList>
    </citation>
    <scope>NUCLEOTIDE SEQUENCE [LARGE SCALE GENOMIC DNA]</scope>
    <source>
        <strain evidence="8 9">ATCC 29606</strain>
    </source>
</reference>
<evidence type="ECO:0000313" key="9">
    <source>
        <dbReference type="Proteomes" id="UP000186079"/>
    </source>
</evidence>
<dbReference type="SMART" id="SM00138">
    <property type="entry name" value="MeTrc"/>
    <property type="match status" value="1"/>
</dbReference>
<dbReference type="Proteomes" id="UP000186079">
    <property type="component" value="Unassembled WGS sequence"/>
</dbReference>
<evidence type="ECO:0000256" key="2">
    <source>
        <dbReference type="ARBA" id="ARBA00022603"/>
    </source>
</evidence>
<dbReference type="GO" id="GO:0032259">
    <property type="term" value="P:methylation"/>
    <property type="evidence" value="ECO:0007669"/>
    <property type="project" value="UniProtKB-KW"/>
</dbReference>
<dbReference type="Pfam" id="PF01739">
    <property type="entry name" value="CheR"/>
    <property type="match status" value="1"/>
</dbReference>
<comment type="function">
    <text evidence="5">Methylation of the membrane-bound methyl-accepting chemotaxis proteins (MCP) to form gamma-glutamyl methyl ester residues in MCP.</text>
</comment>
<feature type="binding site" evidence="6">
    <location>
        <position position="116"/>
    </location>
    <ligand>
        <name>S-adenosyl-L-methionine</name>
        <dbReference type="ChEBI" id="CHEBI:59789"/>
    </ligand>
</feature>
<dbReference type="PANTHER" id="PTHR24422">
    <property type="entry name" value="CHEMOTAXIS PROTEIN METHYLTRANSFERASE"/>
    <property type="match status" value="1"/>
</dbReference>
<dbReference type="InterPro" id="IPR050903">
    <property type="entry name" value="Bact_Chemotaxis_MeTrfase"/>
</dbReference>
<protein>
    <recommendedName>
        <fullName evidence="5">Chemotaxis protein methyltransferase</fullName>
        <ecNumber evidence="5">2.1.1.80</ecNumber>
    </recommendedName>
</protein>
<dbReference type="InterPro" id="IPR000780">
    <property type="entry name" value="CheR_MeTrfase"/>
</dbReference>
<dbReference type="PRINTS" id="PR00996">
    <property type="entry name" value="CHERMTFRASE"/>
</dbReference>
<keyword evidence="3 5" id="KW-0808">Transferase</keyword>
<dbReference type="SUPFAM" id="SSF47757">
    <property type="entry name" value="Chemotaxis receptor methyltransferase CheR, N-terminal domain"/>
    <property type="match status" value="1"/>
</dbReference>
<comment type="catalytic activity">
    <reaction evidence="1 5">
        <text>L-glutamyl-[protein] + S-adenosyl-L-methionine = [protein]-L-glutamate 5-O-methyl ester + S-adenosyl-L-homocysteine</text>
        <dbReference type="Rhea" id="RHEA:24452"/>
        <dbReference type="Rhea" id="RHEA-COMP:10208"/>
        <dbReference type="Rhea" id="RHEA-COMP:10311"/>
        <dbReference type="ChEBI" id="CHEBI:29973"/>
        <dbReference type="ChEBI" id="CHEBI:57856"/>
        <dbReference type="ChEBI" id="CHEBI:59789"/>
        <dbReference type="ChEBI" id="CHEBI:82795"/>
        <dbReference type="EC" id="2.1.1.80"/>
    </reaction>
</comment>
<dbReference type="PROSITE" id="PS50123">
    <property type="entry name" value="CHER"/>
    <property type="match status" value="1"/>
</dbReference>
<dbReference type="InterPro" id="IPR029063">
    <property type="entry name" value="SAM-dependent_MTases_sf"/>
</dbReference>
<gene>
    <name evidence="8" type="ORF">SAMN05421672_11090</name>
</gene>
<dbReference type="InterPro" id="IPR022641">
    <property type="entry name" value="CheR_N"/>
</dbReference>
<evidence type="ECO:0000313" key="8">
    <source>
        <dbReference type="EMBL" id="SIQ80753.1"/>
    </source>
</evidence>
<name>A0A1N6VSB4_9PSED</name>
<organism evidence="8 9">
    <name type="scientific">Pseudomonas flexibilis</name>
    <dbReference type="NCBI Taxonomy" id="706570"/>
    <lineage>
        <taxon>Bacteria</taxon>
        <taxon>Pseudomonadati</taxon>
        <taxon>Pseudomonadota</taxon>
        <taxon>Gammaproteobacteria</taxon>
        <taxon>Pseudomonadales</taxon>
        <taxon>Pseudomonadaceae</taxon>
        <taxon>Pseudomonas</taxon>
    </lineage>
</organism>
<sequence length="282" mass="32083">MSGIYGLSDSAYRQIREAFRRASGIDMPESKRQLVAGRLYCRLKALGLPDYDAYVALLQQPEQAVERQCMVDLLTTNETYFFREPEHFRYLAAQILPTLRQRPVRVWCAAASTGEEPYSLAMLLQDKLGDGGWSLLASDLSTRVLERASQGLYPLQRLELLPQEYLKRFCLRGTGDYEGQLLIRRELREKVRFCQHNLLDSAADLGQFDIIFLRNVLIYFNGATRHQVIQQVLRQLRPGGWLIIGHSESLQGVQSPVQLVRPSVYRLPASLAAVRADLRGVA</sequence>
<feature type="binding site" evidence="6">
    <location>
        <position position="83"/>
    </location>
    <ligand>
        <name>S-adenosyl-L-methionine</name>
        <dbReference type="ChEBI" id="CHEBI:59789"/>
    </ligand>
</feature>
<dbReference type="AlphaFoldDB" id="A0A1N6VSB4"/>
<keyword evidence="2 5" id="KW-0489">Methyltransferase</keyword>
<dbReference type="InterPro" id="IPR026024">
    <property type="entry name" value="Chemotaxis_MeTrfase_CheR"/>
</dbReference>
<dbReference type="InterPro" id="IPR036804">
    <property type="entry name" value="CheR_N_sf"/>
</dbReference>
<dbReference type="Gene3D" id="1.10.155.10">
    <property type="entry name" value="Chemotaxis receptor methyltransferase CheR, N-terminal domain"/>
    <property type="match status" value="1"/>
</dbReference>
<evidence type="ECO:0000256" key="4">
    <source>
        <dbReference type="ARBA" id="ARBA00022691"/>
    </source>
</evidence>
<dbReference type="SUPFAM" id="SSF53335">
    <property type="entry name" value="S-adenosyl-L-methionine-dependent methyltransferases"/>
    <property type="match status" value="1"/>
</dbReference>